<reference evidence="2" key="1">
    <citation type="journal article" date="2014" name="Int. J. Syst. Evol. Microbiol.">
        <title>Complete genome sequence of Corynebacterium casei LMG S-19264T (=DSM 44701T), isolated from a smear-ripened cheese.</title>
        <authorList>
            <consortium name="US DOE Joint Genome Institute (JGI-PGF)"/>
            <person name="Walter F."/>
            <person name="Albersmeier A."/>
            <person name="Kalinowski J."/>
            <person name="Ruckert C."/>
        </authorList>
    </citation>
    <scope>NUCLEOTIDE SEQUENCE</scope>
    <source>
        <strain evidence="2">CGMCC 1.12827</strain>
    </source>
</reference>
<evidence type="ECO:0008006" key="4">
    <source>
        <dbReference type="Google" id="ProtNLM"/>
    </source>
</evidence>
<keyword evidence="3" id="KW-1185">Reference proteome</keyword>
<evidence type="ECO:0000256" key="1">
    <source>
        <dbReference type="SAM" id="Phobius"/>
    </source>
</evidence>
<keyword evidence="1" id="KW-0812">Transmembrane</keyword>
<evidence type="ECO:0000313" key="3">
    <source>
        <dbReference type="Proteomes" id="UP000621454"/>
    </source>
</evidence>
<dbReference type="EMBL" id="BMGC01000036">
    <property type="protein sequence ID" value="GGB43711.1"/>
    <property type="molecule type" value="Genomic_DNA"/>
</dbReference>
<feature type="transmembrane region" description="Helical" evidence="1">
    <location>
        <begin position="34"/>
        <end position="51"/>
    </location>
</feature>
<dbReference type="AlphaFoldDB" id="A0A916X0G9"/>
<sequence length="172" mass="17295">MVISPVAGVILALVSVQRELVAGGQIRRGPGTGTLAAVAVVTSAMIVAAAVSPAQAAHGPVLCPFRLATGLPCPGCGLTRSWVALAHGDVAGAFALNLFGPPTMVLAVAWLVSTVASRGRAGAVLTAAWNSSPRVRRRAMIALAVVVVLWLGYGAARIADALVGWGVFVPVG</sequence>
<keyword evidence="1" id="KW-1133">Transmembrane helix</keyword>
<proteinExistence type="predicted"/>
<accession>A0A916X0G9</accession>
<dbReference type="InterPro" id="IPR021215">
    <property type="entry name" value="DUF2752"/>
</dbReference>
<feature type="transmembrane region" description="Helical" evidence="1">
    <location>
        <begin position="139"/>
        <end position="159"/>
    </location>
</feature>
<dbReference type="Proteomes" id="UP000621454">
    <property type="component" value="Unassembled WGS sequence"/>
</dbReference>
<reference evidence="2" key="2">
    <citation type="submission" date="2020-09" db="EMBL/GenBank/DDBJ databases">
        <authorList>
            <person name="Sun Q."/>
            <person name="Zhou Y."/>
        </authorList>
    </citation>
    <scope>NUCLEOTIDE SEQUENCE</scope>
    <source>
        <strain evidence="2">CGMCC 1.12827</strain>
    </source>
</reference>
<dbReference type="Pfam" id="PF10825">
    <property type="entry name" value="DUF2752"/>
    <property type="match status" value="1"/>
</dbReference>
<evidence type="ECO:0000313" key="2">
    <source>
        <dbReference type="EMBL" id="GGB43711.1"/>
    </source>
</evidence>
<comment type="caution">
    <text evidence="2">The sequence shown here is derived from an EMBL/GenBank/DDBJ whole genome shotgun (WGS) entry which is preliminary data.</text>
</comment>
<gene>
    <name evidence="2" type="ORF">GCM10011489_34030</name>
</gene>
<protein>
    <recommendedName>
        <fullName evidence="4">DUF2752 domain-containing protein</fullName>
    </recommendedName>
</protein>
<name>A0A916X0G9_9ACTN</name>
<organism evidence="2 3">
    <name type="scientific">Gordonia jinhuaensis</name>
    <dbReference type="NCBI Taxonomy" id="1517702"/>
    <lineage>
        <taxon>Bacteria</taxon>
        <taxon>Bacillati</taxon>
        <taxon>Actinomycetota</taxon>
        <taxon>Actinomycetes</taxon>
        <taxon>Mycobacteriales</taxon>
        <taxon>Gordoniaceae</taxon>
        <taxon>Gordonia</taxon>
    </lineage>
</organism>
<keyword evidence="1" id="KW-0472">Membrane</keyword>